<comment type="caution">
    <text evidence="2">The sequence shown here is derived from an EMBL/GenBank/DDBJ whole genome shotgun (WGS) entry which is preliminary data.</text>
</comment>
<feature type="compositionally biased region" description="Basic and acidic residues" evidence="1">
    <location>
        <begin position="44"/>
        <end position="60"/>
    </location>
</feature>
<dbReference type="AlphaFoldDB" id="A0A8H8DLL1"/>
<feature type="non-terminal residue" evidence="2">
    <location>
        <position position="1"/>
    </location>
</feature>
<feature type="region of interest" description="Disordered" evidence="1">
    <location>
        <begin position="1"/>
        <end position="76"/>
    </location>
</feature>
<proteinExistence type="predicted"/>
<accession>A0A8H8DLL1</accession>
<keyword evidence="3" id="KW-1185">Reference proteome</keyword>
<gene>
    <name evidence="2" type="ORF">BJ554DRAFT_5330</name>
</gene>
<reference evidence="2 3" key="1">
    <citation type="journal article" name="Sci. Rep.">
        <title>Genome-scale phylogenetic analyses confirm Olpidium as the closest living zoosporic fungus to the non-flagellated, terrestrial fungi.</title>
        <authorList>
            <person name="Chang Y."/>
            <person name="Rochon D."/>
            <person name="Sekimoto S."/>
            <person name="Wang Y."/>
            <person name="Chovatia M."/>
            <person name="Sandor L."/>
            <person name="Salamov A."/>
            <person name="Grigoriev I.V."/>
            <person name="Stajich J.E."/>
            <person name="Spatafora J.W."/>
        </authorList>
    </citation>
    <scope>NUCLEOTIDE SEQUENCE [LARGE SCALE GENOMIC DNA]</scope>
    <source>
        <strain evidence="2">S191</strain>
    </source>
</reference>
<evidence type="ECO:0000313" key="2">
    <source>
        <dbReference type="EMBL" id="KAG5462352.1"/>
    </source>
</evidence>
<protein>
    <submittedName>
        <fullName evidence="2">Uncharacterized protein</fullName>
    </submittedName>
</protein>
<feature type="compositionally biased region" description="Polar residues" evidence="1">
    <location>
        <begin position="1"/>
        <end position="13"/>
    </location>
</feature>
<dbReference type="EMBL" id="JAEFCI010002261">
    <property type="protein sequence ID" value="KAG5462352.1"/>
    <property type="molecule type" value="Genomic_DNA"/>
</dbReference>
<name>A0A8H8DLL1_9FUNG</name>
<sequence length="89" mass="9975">GFLIRNQASTPTSAGIPRRRLRPERSNSSATRRTRLRTGGRSPVLEEEKATARVRARESGGKMSTNNSDGRKTPLPFWGIRRFSRVPVL</sequence>
<evidence type="ECO:0000313" key="3">
    <source>
        <dbReference type="Proteomes" id="UP000673691"/>
    </source>
</evidence>
<feature type="non-terminal residue" evidence="2">
    <location>
        <position position="89"/>
    </location>
</feature>
<evidence type="ECO:0000256" key="1">
    <source>
        <dbReference type="SAM" id="MobiDB-lite"/>
    </source>
</evidence>
<organism evidence="2 3">
    <name type="scientific">Olpidium bornovanus</name>
    <dbReference type="NCBI Taxonomy" id="278681"/>
    <lineage>
        <taxon>Eukaryota</taxon>
        <taxon>Fungi</taxon>
        <taxon>Fungi incertae sedis</taxon>
        <taxon>Olpidiomycota</taxon>
        <taxon>Olpidiomycotina</taxon>
        <taxon>Olpidiomycetes</taxon>
        <taxon>Olpidiales</taxon>
        <taxon>Olpidiaceae</taxon>
        <taxon>Olpidium</taxon>
    </lineage>
</organism>
<dbReference type="Proteomes" id="UP000673691">
    <property type="component" value="Unassembled WGS sequence"/>
</dbReference>